<evidence type="ECO:0000256" key="3">
    <source>
        <dbReference type="ARBA" id="ARBA00023163"/>
    </source>
</evidence>
<gene>
    <name evidence="6" type="ORF">LQ564_19025</name>
</gene>
<dbReference type="Gene3D" id="1.10.260.40">
    <property type="entry name" value="lambda repressor-like DNA-binding domains"/>
    <property type="match status" value="1"/>
</dbReference>
<dbReference type="PANTHER" id="PTHR30146:SF109">
    <property type="entry name" value="HTH-TYPE TRANSCRIPTIONAL REGULATOR GALS"/>
    <property type="match status" value="1"/>
</dbReference>
<evidence type="ECO:0000256" key="1">
    <source>
        <dbReference type="ARBA" id="ARBA00023015"/>
    </source>
</evidence>
<feature type="compositionally biased region" description="Basic residues" evidence="4">
    <location>
        <begin position="344"/>
        <end position="355"/>
    </location>
</feature>
<accession>A0ABS8Q9H9</accession>
<evidence type="ECO:0000256" key="2">
    <source>
        <dbReference type="ARBA" id="ARBA00023125"/>
    </source>
</evidence>
<dbReference type="InterPro" id="IPR010982">
    <property type="entry name" value="Lambda_DNA-bd_dom_sf"/>
</dbReference>
<dbReference type="SMART" id="SM00354">
    <property type="entry name" value="HTH_LACI"/>
    <property type="match status" value="1"/>
</dbReference>
<dbReference type="InterPro" id="IPR000843">
    <property type="entry name" value="HTH_LacI"/>
</dbReference>
<evidence type="ECO:0000259" key="5">
    <source>
        <dbReference type="PROSITE" id="PS50932"/>
    </source>
</evidence>
<dbReference type="Proteomes" id="UP001179361">
    <property type="component" value="Unassembled WGS sequence"/>
</dbReference>
<organism evidence="6 7">
    <name type="scientific">Massilia phyllostachyos</name>
    <dbReference type="NCBI Taxonomy" id="2898585"/>
    <lineage>
        <taxon>Bacteria</taxon>
        <taxon>Pseudomonadati</taxon>
        <taxon>Pseudomonadota</taxon>
        <taxon>Betaproteobacteria</taxon>
        <taxon>Burkholderiales</taxon>
        <taxon>Oxalobacteraceae</taxon>
        <taxon>Telluria group</taxon>
        <taxon>Massilia</taxon>
    </lineage>
</organism>
<comment type="caution">
    <text evidence="6">The sequence shown here is derived from an EMBL/GenBank/DDBJ whole genome shotgun (WGS) entry which is preliminary data.</text>
</comment>
<dbReference type="RefSeq" id="WP_231059685.1">
    <property type="nucleotide sequence ID" value="NZ_JAJNOC010000007.1"/>
</dbReference>
<protein>
    <submittedName>
        <fullName evidence="6">LacI family transcriptional regulator</fullName>
    </submittedName>
</protein>
<keyword evidence="2" id="KW-0238">DNA-binding</keyword>
<evidence type="ECO:0000313" key="7">
    <source>
        <dbReference type="Proteomes" id="UP001179361"/>
    </source>
</evidence>
<dbReference type="CDD" id="cd01392">
    <property type="entry name" value="HTH_LacI"/>
    <property type="match status" value="1"/>
</dbReference>
<proteinExistence type="predicted"/>
<dbReference type="SUPFAM" id="SSF53822">
    <property type="entry name" value="Periplasmic binding protein-like I"/>
    <property type="match status" value="1"/>
</dbReference>
<dbReference type="Gene3D" id="3.40.50.2300">
    <property type="match status" value="2"/>
</dbReference>
<dbReference type="SUPFAM" id="SSF47413">
    <property type="entry name" value="lambda repressor-like DNA-binding domains"/>
    <property type="match status" value="1"/>
</dbReference>
<dbReference type="InterPro" id="IPR046335">
    <property type="entry name" value="LacI/GalR-like_sensor"/>
</dbReference>
<feature type="region of interest" description="Disordered" evidence="4">
    <location>
        <begin position="335"/>
        <end position="355"/>
    </location>
</feature>
<dbReference type="InterPro" id="IPR028082">
    <property type="entry name" value="Peripla_BP_I"/>
</dbReference>
<dbReference type="EMBL" id="JAJNOC010000007">
    <property type="protein sequence ID" value="MCD2518397.1"/>
    <property type="molecule type" value="Genomic_DNA"/>
</dbReference>
<keyword evidence="7" id="KW-1185">Reference proteome</keyword>
<dbReference type="PROSITE" id="PS50932">
    <property type="entry name" value="HTH_LACI_2"/>
    <property type="match status" value="1"/>
</dbReference>
<feature type="domain" description="HTH lacI-type" evidence="5">
    <location>
        <begin position="6"/>
        <end position="60"/>
    </location>
</feature>
<name>A0ABS8Q9H9_9BURK</name>
<keyword evidence="3" id="KW-0804">Transcription</keyword>
<keyword evidence="1" id="KW-0805">Transcription regulation</keyword>
<dbReference type="Pfam" id="PF00356">
    <property type="entry name" value="LacI"/>
    <property type="match status" value="1"/>
</dbReference>
<evidence type="ECO:0000313" key="6">
    <source>
        <dbReference type="EMBL" id="MCD2518397.1"/>
    </source>
</evidence>
<dbReference type="Pfam" id="PF13377">
    <property type="entry name" value="Peripla_BP_3"/>
    <property type="match status" value="1"/>
</dbReference>
<dbReference type="CDD" id="cd06267">
    <property type="entry name" value="PBP1_LacI_sugar_binding-like"/>
    <property type="match status" value="1"/>
</dbReference>
<dbReference type="PROSITE" id="PS00356">
    <property type="entry name" value="HTH_LACI_1"/>
    <property type="match status" value="1"/>
</dbReference>
<evidence type="ECO:0000256" key="4">
    <source>
        <dbReference type="SAM" id="MobiDB-lite"/>
    </source>
</evidence>
<dbReference type="PANTHER" id="PTHR30146">
    <property type="entry name" value="LACI-RELATED TRANSCRIPTIONAL REPRESSOR"/>
    <property type="match status" value="1"/>
</dbReference>
<sequence>MKKSGVTLVDVAKLAGVSTMTASRALSGEGYASEEMRTKVHAAAKELGYVPNALARMMKGGKTNVIGVVVNDLSSAVINAFVTALSEEVRKIEMDMFIYNSLGDLGHGRGKRLSQMLHGLWDGLLFVLPRMTDDYLEQLEQSASPIVLVNYFSRETTLPVVRGDNVNGAHDAVSHLLDLGHRRIAFVRGMAYTGQSELRERGYRLAHEAAALEVDPALVVGGDFSEVAGLEAGRALMDLPEPPTAIFAGNDSMALGCINAIREKGLEVPKDVSVVGFDDIPASALVQPALTTLRHPVEAMAHAAVQELVRRIQGQPGRRHRIEFPSEFIVRASTAAAPAPAPRARPRARGRRAQA</sequence>
<reference evidence="6" key="1">
    <citation type="submission" date="2021-11" db="EMBL/GenBank/DDBJ databases">
        <title>The complete genome of Massilia sp sp. G4R7.</title>
        <authorList>
            <person name="Liu L."/>
            <person name="Yue J."/>
            <person name="Yuan J."/>
            <person name="Yang F."/>
            <person name="Li L."/>
        </authorList>
    </citation>
    <scope>NUCLEOTIDE SEQUENCE</scope>
    <source>
        <strain evidence="6">G4R7</strain>
    </source>
</reference>